<evidence type="ECO:0000256" key="6">
    <source>
        <dbReference type="SAM" id="SignalP"/>
    </source>
</evidence>
<dbReference type="PANTHER" id="PTHR30532">
    <property type="entry name" value="IRON III DICITRATE-BINDING PERIPLASMIC PROTEIN"/>
    <property type="match status" value="1"/>
</dbReference>
<dbReference type="Pfam" id="PF01497">
    <property type="entry name" value="Peripla_BP_2"/>
    <property type="match status" value="1"/>
</dbReference>
<comment type="caution">
    <text evidence="8">The sequence shown here is derived from an EMBL/GenBank/DDBJ whole genome shotgun (WGS) entry which is preliminary data.</text>
</comment>
<dbReference type="Proteomes" id="UP000294257">
    <property type="component" value="Unassembled WGS sequence"/>
</dbReference>
<dbReference type="AlphaFoldDB" id="A0A4Q7KLY8"/>
<dbReference type="InterPro" id="IPR051313">
    <property type="entry name" value="Bact_iron-sidero_bind"/>
</dbReference>
<feature type="signal peptide" evidence="6">
    <location>
        <begin position="1"/>
        <end position="20"/>
    </location>
</feature>
<dbReference type="EMBL" id="SGWQ01000007">
    <property type="protein sequence ID" value="RZS36581.1"/>
    <property type="molecule type" value="Genomic_DNA"/>
</dbReference>
<evidence type="ECO:0000256" key="4">
    <source>
        <dbReference type="ARBA" id="ARBA00022729"/>
    </source>
</evidence>
<organism evidence="8 9">
    <name type="scientific">Herbihabitans rhizosphaerae</name>
    <dbReference type="NCBI Taxonomy" id="1872711"/>
    <lineage>
        <taxon>Bacteria</taxon>
        <taxon>Bacillati</taxon>
        <taxon>Actinomycetota</taxon>
        <taxon>Actinomycetes</taxon>
        <taxon>Pseudonocardiales</taxon>
        <taxon>Pseudonocardiaceae</taxon>
        <taxon>Herbihabitans</taxon>
    </lineage>
</organism>
<dbReference type="GO" id="GO:0030288">
    <property type="term" value="C:outer membrane-bounded periplasmic space"/>
    <property type="evidence" value="ECO:0007669"/>
    <property type="project" value="TreeGrafter"/>
</dbReference>
<accession>A0A4Q7KLY8</accession>
<dbReference type="InterPro" id="IPR002491">
    <property type="entry name" value="ABC_transptr_periplasmic_BD"/>
</dbReference>
<keyword evidence="4 6" id="KW-0732">Signal</keyword>
<dbReference type="CDD" id="cd01146">
    <property type="entry name" value="FhuD"/>
    <property type="match status" value="1"/>
</dbReference>
<evidence type="ECO:0000256" key="5">
    <source>
        <dbReference type="SAM" id="MobiDB-lite"/>
    </source>
</evidence>
<dbReference type="GO" id="GO:1901678">
    <property type="term" value="P:iron coordination entity transport"/>
    <property type="evidence" value="ECO:0007669"/>
    <property type="project" value="UniProtKB-ARBA"/>
</dbReference>
<name>A0A4Q7KLY8_9PSEU</name>
<evidence type="ECO:0000313" key="8">
    <source>
        <dbReference type="EMBL" id="RZS36581.1"/>
    </source>
</evidence>
<dbReference type="SUPFAM" id="SSF53807">
    <property type="entry name" value="Helical backbone' metal receptor"/>
    <property type="match status" value="1"/>
</dbReference>
<evidence type="ECO:0000259" key="7">
    <source>
        <dbReference type="PROSITE" id="PS50983"/>
    </source>
</evidence>
<dbReference type="RefSeq" id="WP_130346052.1">
    <property type="nucleotide sequence ID" value="NZ_SGWQ01000007.1"/>
</dbReference>
<dbReference type="Gene3D" id="3.40.50.1980">
    <property type="entry name" value="Nitrogenase molybdenum iron protein domain"/>
    <property type="match status" value="2"/>
</dbReference>
<reference evidence="8 9" key="1">
    <citation type="submission" date="2019-02" db="EMBL/GenBank/DDBJ databases">
        <title>Genomic Encyclopedia of Type Strains, Phase IV (KMG-IV): sequencing the most valuable type-strain genomes for metagenomic binning, comparative biology and taxonomic classification.</title>
        <authorList>
            <person name="Goeker M."/>
        </authorList>
    </citation>
    <scope>NUCLEOTIDE SEQUENCE [LARGE SCALE GENOMIC DNA]</scope>
    <source>
        <strain evidence="8 9">DSM 101727</strain>
    </source>
</reference>
<feature type="region of interest" description="Disordered" evidence="5">
    <location>
        <begin position="28"/>
        <end position="48"/>
    </location>
</feature>
<gene>
    <name evidence="8" type="ORF">EV193_107262</name>
</gene>
<keyword evidence="9" id="KW-1185">Reference proteome</keyword>
<dbReference type="PANTHER" id="PTHR30532:SF24">
    <property type="entry name" value="FERRIC ENTEROBACTIN-BINDING PERIPLASMIC PROTEIN FEPB"/>
    <property type="match status" value="1"/>
</dbReference>
<evidence type="ECO:0000256" key="1">
    <source>
        <dbReference type="ARBA" id="ARBA00004196"/>
    </source>
</evidence>
<protein>
    <submittedName>
        <fullName evidence="8">Iron complex transport system substrate-binding protein</fullName>
    </submittedName>
</protein>
<dbReference type="PROSITE" id="PS50983">
    <property type="entry name" value="FE_B12_PBP"/>
    <property type="match status" value="1"/>
</dbReference>
<dbReference type="OrthoDB" id="1846031at2"/>
<evidence type="ECO:0000313" key="9">
    <source>
        <dbReference type="Proteomes" id="UP000294257"/>
    </source>
</evidence>
<feature type="chain" id="PRO_5039409949" evidence="6">
    <location>
        <begin position="21"/>
        <end position="340"/>
    </location>
</feature>
<keyword evidence="3" id="KW-0813">Transport</keyword>
<evidence type="ECO:0000256" key="3">
    <source>
        <dbReference type="ARBA" id="ARBA00022448"/>
    </source>
</evidence>
<feature type="domain" description="Fe/B12 periplasmic-binding" evidence="7">
    <location>
        <begin position="66"/>
        <end position="339"/>
    </location>
</feature>
<evidence type="ECO:0000256" key="2">
    <source>
        <dbReference type="ARBA" id="ARBA00008814"/>
    </source>
</evidence>
<proteinExistence type="inferred from homology"/>
<sequence length="340" mass="36767">MQRRSFGRAVLAVVAGLVLASCSGGTATSGNQSAGQAPPAQADGGRTFPVKVTHKYGTTEVRKADKIVTLGLSDHEIVLALGAKPVGVVDWFKERPFGKFPWQKAKWGDTEPQIVGERDDYNMERIIALQPDLIIAQYSGMKKEQYDALSRLFPVVAQPVGYADYAAPWQEMTRVVGRAMAKSDQAEALIKGIDDRYAAVRERNPKFGQKTIVVGDSFQPGAYAAFAAHDPKAGFMVELGFKTPPRIAAAPKEQNVVEVGSEGLGLFEADVAVWLTSSEDAVRRTQSDPLYRKLKVATEGRDLFIPYETPPIGAALSFGTVLSIPYAIDNAVPLLAKAVK</sequence>
<comment type="similarity">
    <text evidence="2">Belongs to the bacterial solute-binding protein 8 family.</text>
</comment>
<dbReference type="PROSITE" id="PS51257">
    <property type="entry name" value="PROKAR_LIPOPROTEIN"/>
    <property type="match status" value="1"/>
</dbReference>
<feature type="compositionally biased region" description="Low complexity" evidence="5">
    <location>
        <begin position="30"/>
        <end position="45"/>
    </location>
</feature>
<comment type="subcellular location">
    <subcellularLocation>
        <location evidence="1">Cell envelope</location>
    </subcellularLocation>
</comment>